<keyword evidence="4" id="KW-1185">Reference proteome</keyword>
<organism evidence="3 4">
    <name type="scientific">Streptomyces calidiresistens</name>
    <dbReference type="NCBI Taxonomy" id="1485586"/>
    <lineage>
        <taxon>Bacteria</taxon>
        <taxon>Bacillati</taxon>
        <taxon>Actinomycetota</taxon>
        <taxon>Actinomycetes</taxon>
        <taxon>Kitasatosporales</taxon>
        <taxon>Streptomycetaceae</taxon>
        <taxon>Streptomyces</taxon>
    </lineage>
</organism>
<proteinExistence type="predicted"/>
<evidence type="ECO:0000313" key="4">
    <source>
        <dbReference type="Proteomes" id="UP000530234"/>
    </source>
</evidence>
<evidence type="ECO:0000256" key="1">
    <source>
        <dbReference type="SAM" id="MobiDB-lite"/>
    </source>
</evidence>
<feature type="region of interest" description="Disordered" evidence="1">
    <location>
        <begin position="272"/>
        <end position="312"/>
    </location>
</feature>
<name>A0A7W3T6G9_9ACTN</name>
<dbReference type="InterPro" id="IPR018713">
    <property type="entry name" value="MPAB/Lcp_cat_dom"/>
</dbReference>
<dbReference type="PANTHER" id="PTHR36151">
    <property type="entry name" value="BLR2777 PROTEIN"/>
    <property type="match status" value="1"/>
</dbReference>
<dbReference type="Pfam" id="PF09995">
    <property type="entry name" value="MPAB_Lcp_cat"/>
    <property type="match status" value="1"/>
</dbReference>
<sequence>MPAVGLFGPDTVSWRVHADPAMGLAGLRALLLQALHPLAMAGVSRHSTYREDPWGRLYRTAFFIGAVTYGTGPEAREVIDRVRRVHTTVHGTDPETGLPYHAADPDLLVWVHTSEVSSFLEVTTRAGLRLTPAEADRYLAEQAGVARLVGVPEGHPLPEDTAALERYLEDMRSGGTLRAGPAALEAARFAFAPPLPGAARGARPLWAGLIRLAVALLPPWARRMYGLPAHPAVDRLAGAGARSLRRCLISLPRPLREGPHLRDARVRRREFPGTAGADSGEIFELGASVPAPPPEARDEPPHHGGERREGEK</sequence>
<feature type="domain" description="ER-bound oxygenase mpaB/mpaB'/Rubber oxygenase catalytic" evidence="2">
    <location>
        <begin position="14"/>
        <end position="241"/>
    </location>
</feature>
<evidence type="ECO:0000313" key="3">
    <source>
        <dbReference type="EMBL" id="MBB0231835.1"/>
    </source>
</evidence>
<protein>
    <submittedName>
        <fullName evidence="3">DUF2236 domain-containing protein</fullName>
    </submittedName>
</protein>
<dbReference type="GO" id="GO:0016491">
    <property type="term" value="F:oxidoreductase activity"/>
    <property type="evidence" value="ECO:0007669"/>
    <property type="project" value="InterPro"/>
</dbReference>
<accession>A0A7W3T6G9</accession>
<dbReference type="PANTHER" id="PTHR36151:SF3">
    <property type="entry name" value="ER-BOUND OXYGENASE MPAB_MPAB'_RUBBER OXYGENASE CATALYTIC DOMAIN-CONTAINING PROTEIN"/>
    <property type="match status" value="1"/>
</dbReference>
<dbReference type="Proteomes" id="UP000530234">
    <property type="component" value="Unassembled WGS sequence"/>
</dbReference>
<comment type="caution">
    <text evidence="3">The sequence shown here is derived from an EMBL/GenBank/DDBJ whole genome shotgun (WGS) entry which is preliminary data.</text>
</comment>
<dbReference type="EMBL" id="VKHS01000648">
    <property type="protein sequence ID" value="MBB0231835.1"/>
    <property type="molecule type" value="Genomic_DNA"/>
</dbReference>
<feature type="compositionally biased region" description="Basic and acidic residues" evidence="1">
    <location>
        <begin position="295"/>
        <end position="312"/>
    </location>
</feature>
<evidence type="ECO:0000259" key="2">
    <source>
        <dbReference type="Pfam" id="PF09995"/>
    </source>
</evidence>
<gene>
    <name evidence="3" type="ORF">FOE67_20625</name>
</gene>
<dbReference type="AlphaFoldDB" id="A0A7W3T6G9"/>
<reference evidence="4" key="1">
    <citation type="submission" date="2019-10" db="EMBL/GenBank/DDBJ databases">
        <title>Streptomyces sp. nov., a novel actinobacterium isolated from alkaline environment.</title>
        <authorList>
            <person name="Golinska P."/>
        </authorList>
    </citation>
    <scope>NUCLEOTIDE SEQUENCE [LARGE SCALE GENOMIC DNA]</scope>
    <source>
        <strain evidence="4">DSM 42108</strain>
    </source>
</reference>